<evidence type="ECO:0000313" key="8">
    <source>
        <dbReference type="Proteomes" id="UP001161064"/>
    </source>
</evidence>
<comment type="caution">
    <text evidence="7">The sequence shown here is derived from an EMBL/GenBank/DDBJ whole genome shotgun (WGS) entry which is preliminary data.</text>
</comment>
<sequence>MALIALLLVFAISMGWHKYLSLDVLTQQSAHLRLLVETKPWLVIGCYVAIYILATTIALPGAIWITIAGGFLFGPMLGPFLGPIVATALASTSATIGATMLFFATRSALGDGLRAQAGGFIDRLEKGFQENAFGYLLTLRLLPVAPFFGINLAAGFLGIQLRTFILATAIGILPGCYVYASLGNGIEHLLEQGQKPDLKIIYSPEILIPLLGLATLALLPSIWRFVQSRLKPS</sequence>
<keyword evidence="8" id="KW-1185">Reference proteome</keyword>
<evidence type="ECO:0000256" key="2">
    <source>
        <dbReference type="ARBA" id="ARBA00022692"/>
    </source>
</evidence>
<evidence type="ECO:0000256" key="4">
    <source>
        <dbReference type="ARBA" id="ARBA00023136"/>
    </source>
</evidence>
<dbReference type="EMBL" id="BPFZ01000004">
    <property type="protein sequence ID" value="GIU66700.1"/>
    <property type="molecule type" value="Genomic_DNA"/>
</dbReference>
<keyword evidence="2 5" id="KW-0812">Transmembrane</keyword>
<evidence type="ECO:0000256" key="1">
    <source>
        <dbReference type="ARBA" id="ARBA00004141"/>
    </source>
</evidence>
<dbReference type="PANTHER" id="PTHR43220:SF18">
    <property type="entry name" value="TRANSMEMBRANE PROTEIN 41B"/>
    <property type="match status" value="1"/>
</dbReference>
<dbReference type="InterPro" id="IPR032816">
    <property type="entry name" value="VTT_dom"/>
</dbReference>
<dbReference type="Proteomes" id="UP001161064">
    <property type="component" value="Unassembled WGS sequence"/>
</dbReference>
<feature type="domain" description="VTT" evidence="6">
    <location>
        <begin position="60"/>
        <end position="184"/>
    </location>
</feature>
<dbReference type="InterPro" id="IPR045014">
    <property type="entry name" value="TM41A/B"/>
</dbReference>
<evidence type="ECO:0000256" key="3">
    <source>
        <dbReference type="ARBA" id="ARBA00022989"/>
    </source>
</evidence>
<feature type="transmembrane region" description="Helical" evidence="5">
    <location>
        <begin position="132"/>
        <end position="157"/>
    </location>
</feature>
<feature type="transmembrane region" description="Helical" evidence="5">
    <location>
        <begin position="41"/>
        <end position="73"/>
    </location>
</feature>
<gene>
    <name evidence="7" type="ORF">PsB1_0854</name>
</gene>
<name>A0ABQ4PUM7_9PROT</name>
<dbReference type="PANTHER" id="PTHR43220">
    <property type="match status" value="1"/>
</dbReference>
<keyword evidence="3 5" id="KW-1133">Transmembrane helix</keyword>
<accession>A0ABQ4PUM7</accession>
<feature type="transmembrane region" description="Helical" evidence="5">
    <location>
        <begin position="206"/>
        <end position="226"/>
    </location>
</feature>
<protein>
    <recommendedName>
        <fullName evidence="6">VTT domain-containing protein</fullName>
    </recommendedName>
</protein>
<organism evidence="7 8">
    <name type="scientific">Candidatus Phycosocius spiralis</name>
    <dbReference type="NCBI Taxonomy" id="2815099"/>
    <lineage>
        <taxon>Bacteria</taxon>
        <taxon>Pseudomonadati</taxon>
        <taxon>Pseudomonadota</taxon>
        <taxon>Alphaproteobacteria</taxon>
        <taxon>Caulobacterales</taxon>
        <taxon>Caulobacterales incertae sedis</taxon>
        <taxon>Candidatus Phycosocius</taxon>
    </lineage>
</organism>
<feature type="transmembrane region" description="Helical" evidence="5">
    <location>
        <begin position="164"/>
        <end position="186"/>
    </location>
</feature>
<reference evidence="7" key="1">
    <citation type="submission" date="2021-05" db="EMBL/GenBank/DDBJ databases">
        <authorList>
            <person name="Tanabe Y."/>
        </authorList>
    </citation>
    <scope>NUCLEOTIDE SEQUENCE</scope>
    <source>
        <strain evidence="7">BOTRYCO-1</strain>
    </source>
</reference>
<feature type="transmembrane region" description="Helical" evidence="5">
    <location>
        <begin position="80"/>
        <end position="104"/>
    </location>
</feature>
<evidence type="ECO:0000259" key="6">
    <source>
        <dbReference type="Pfam" id="PF09335"/>
    </source>
</evidence>
<dbReference type="Pfam" id="PF09335">
    <property type="entry name" value="VTT_dom"/>
    <property type="match status" value="1"/>
</dbReference>
<keyword evidence="4 5" id="KW-0472">Membrane</keyword>
<evidence type="ECO:0000313" key="7">
    <source>
        <dbReference type="EMBL" id="GIU66700.1"/>
    </source>
</evidence>
<evidence type="ECO:0000256" key="5">
    <source>
        <dbReference type="SAM" id="Phobius"/>
    </source>
</evidence>
<comment type="subcellular location">
    <subcellularLocation>
        <location evidence="1">Membrane</location>
        <topology evidence="1">Multi-pass membrane protein</topology>
    </subcellularLocation>
</comment>
<reference evidence="7" key="2">
    <citation type="journal article" date="2023" name="ISME Commun">
        <title>Characterization of a bloom-associated alphaproteobacterial lineage, 'Candidatus Phycosocius': insights into freshwater algal-bacterial interactions.</title>
        <authorList>
            <person name="Tanabe Y."/>
            <person name="Yamaguchi H."/>
            <person name="Yoshida M."/>
            <person name="Kai A."/>
            <person name="Okazaki Y."/>
        </authorList>
    </citation>
    <scope>NUCLEOTIDE SEQUENCE</scope>
    <source>
        <strain evidence="7">BOTRYCO-1</strain>
    </source>
</reference>
<proteinExistence type="predicted"/>